<dbReference type="InterPro" id="IPR050272">
    <property type="entry name" value="Isochorismatase-like_hydrls"/>
</dbReference>
<dbReference type="Gene3D" id="3.40.50.850">
    <property type="entry name" value="Isochorismatase-like"/>
    <property type="match status" value="1"/>
</dbReference>
<dbReference type="SUPFAM" id="SSF52499">
    <property type="entry name" value="Isochorismatase-like hydrolases"/>
    <property type="match status" value="1"/>
</dbReference>
<dbReference type="InterPro" id="IPR000868">
    <property type="entry name" value="Isochorismatase-like_dom"/>
</dbReference>
<dbReference type="PANTHER" id="PTHR43540">
    <property type="entry name" value="PEROXYUREIDOACRYLATE/UREIDOACRYLATE AMIDOHYDROLASE-RELATED"/>
    <property type="match status" value="1"/>
</dbReference>
<sequence>MTASSDTALLVIDAQESFRQRPDDWAATANPAVLDNIALLVDHARTVGDPVVWITHSEPGTGGVFDPALGFVRVIGELGPRDDEAAVTKTTINAFTSTDLQERLQGVGIRRVVICGIRTEQCCETTARVAADLGFEVEFVTDATTTSAIPSHGALAAVSGDDIMRRTESILSARGFATITDTKTRIGGDPRS</sequence>
<reference evidence="3" key="1">
    <citation type="submission" date="2024-06" db="EMBL/GenBank/DDBJ databases">
        <title>Draft genome sequence of Microbacterium sp. strain A8/3-1, isolated from Oxytropis tragacanthoides Fisch. ex DC. Root nodules in the Altai region of Russia.</title>
        <authorList>
            <person name="Sazanova A."/>
            <person name="Guro P."/>
            <person name="Kuznetsova I."/>
            <person name="Belimov A."/>
            <person name="Safronova V."/>
        </authorList>
    </citation>
    <scope>NUCLEOTIDE SEQUENCE</scope>
    <source>
        <strain evidence="3">A8/3-1</strain>
    </source>
</reference>
<evidence type="ECO:0000256" key="1">
    <source>
        <dbReference type="ARBA" id="ARBA00022801"/>
    </source>
</evidence>
<name>A0AAU7VU53_9MICO</name>
<protein>
    <submittedName>
        <fullName evidence="3">Isochorismatase family protein</fullName>
    </submittedName>
</protein>
<dbReference type="InterPro" id="IPR036380">
    <property type="entry name" value="Isochorismatase-like_sf"/>
</dbReference>
<dbReference type="RefSeq" id="WP_350350821.1">
    <property type="nucleotide sequence ID" value="NZ_CP158357.1"/>
</dbReference>
<dbReference type="GO" id="GO:0016787">
    <property type="term" value="F:hydrolase activity"/>
    <property type="evidence" value="ECO:0007669"/>
    <property type="project" value="UniProtKB-KW"/>
</dbReference>
<evidence type="ECO:0000313" key="3">
    <source>
        <dbReference type="EMBL" id="XBX77329.1"/>
    </source>
</evidence>
<dbReference type="PANTHER" id="PTHR43540:SF6">
    <property type="entry name" value="ISOCHORISMATASE-LIKE DOMAIN-CONTAINING PROTEIN"/>
    <property type="match status" value="1"/>
</dbReference>
<dbReference type="EMBL" id="CP158357">
    <property type="protein sequence ID" value="XBX77329.1"/>
    <property type="molecule type" value="Genomic_DNA"/>
</dbReference>
<evidence type="ECO:0000259" key="2">
    <source>
        <dbReference type="Pfam" id="PF00857"/>
    </source>
</evidence>
<organism evidence="3">
    <name type="scientific">Microbacterium sp. A8/3-1</name>
    <dbReference type="NCBI Taxonomy" id="3160749"/>
    <lineage>
        <taxon>Bacteria</taxon>
        <taxon>Bacillati</taxon>
        <taxon>Actinomycetota</taxon>
        <taxon>Actinomycetes</taxon>
        <taxon>Micrococcales</taxon>
        <taxon>Microbacteriaceae</taxon>
        <taxon>Microbacterium</taxon>
    </lineage>
</organism>
<gene>
    <name evidence="3" type="ORF">ABS642_15630</name>
</gene>
<keyword evidence="1" id="KW-0378">Hydrolase</keyword>
<dbReference type="AlphaFoldDB" id="A0AAU7VU53"/>
<proteinExistence type="predicted"/>
<dbReference type="Pfam" id="PF00857">
    <property type="entry name" value="Isochorismatase"/>
    <property type="match status" value="1"/>
</dbReference>
<feature type="domain" description="Isochorismatase-like" evidence="2">
    <location>
        <begin position="7"/>
        <end position="151"/>
    </location>
</feature>
<accession>A0AAU7VU53</accession>